<keyword evidence="3" id="KW-1185">Reference proteome</keyword>
<proteinExistence type="predicted"/>
<dbReference type="AlphaFoldDB" id="A0A0T6BGL6"/>
<comment type="caution">
    <text evidence="2">The sequence shown here is derived from an EMBL/GenBank/DDBJ whole genome shotgun (WGS) entry which is preliminary data.</text>
</comment>
<accession>A0A0T6BGL6</accession>
<gene>
    <name evidence="2" type="ORF">AMK59_1585</name>
</gene>
<evidence type="ECO:0000313" key="2">
    <source>
        <dbReference type="EMBL" id="KRT86382.1"/>
    </source>
</evidence>
<name>A0A0T6BGL6_9SCAR</name>
<evidence type="ECO:0000313" key="3">
    <source>
        <dbReference type="Proteomes" id="UP000051574"/>
    </source>
</evidence>
<sequence length="153" mass="17392">MRQIGSWLFAVVCSHNVNELKLLLTFYLQSQFQVGQPVSSQNFHTPSLRPDQETPQARHFSRSPIHLVGQFEPASSRRGGDRSRPPRSNVDDPAPWTGLTPPQNDRLRVGATNFSQAHAEHLAPLETPNVLSYFKRFNEIQRRLGMTFDNLNS</sequence>
<dbReference type="EMBL" id="LJIG01000558">
    <property type="protein sequence ID" value="KRT86382.1"/>
    <property type="molecule type" value="Genomic_DNA"/>
</dbReference>
<organism evidence="2 3">
    <name type="scientific">Oryctes borbonicus</name>
    <dbReference type="NCBI Taxonomy" id="1629725"/>
    <lineage>
        <taxon>Eukaryota</taxon>
        <taxon>Metazoa</taxon>
        <taxon>Ecdysozoa</taxon>
        <taxon>Arthropoda</taxon>
        <taxon>Hexapoda</taxon>
        <taxon>Insecta</taxon>
        <taxon>Pterygota</taxon>
        <taxon>Neoptera</taxon>
        <taxon>Endopterygota</taxon>
        <taxon>Coleoptera</taxon>
        <taxon>Polyphaga</taxon>
        <taxon>Scarabaeiformia</taxon>
        <taxon>Scarabaeidae</taxon>
        <taxon>Dynastinae</taxon>
        <taxon>Oryctes</taxon>
    </lineage>
</organism>
<dbReference type="Proteomes" id="UP000051574">
    <property type="component" value="Unassembled WGS sequence"/>
</dbReference>
<protein>
    <submittedName>
        <fullName evidence="2">Uncharacterized protein</fullName>
    </submittedName>
</protein>
<feature type="region of interest" description="Disordered" evidence="1">
    <location>
        <begin position="38"/>
        <end position="106"/>
    </location>
</feature>
<evidence type="ECO:0000256" key="1">
    <source>
        <dbReference type="SAM" id="MobiDB-lite"/>
    </source>
</evidence>
<reference evidence="2 3" key="1">
    <citation type="submission" date="2015-09" db="EMBL/GenBank/DDBJ databases">
        <title>Draft genome of the scarab beetle Oryctes borbonicus.</title>
        <authorList>
            <person name="Meyer J.M."/>
            <person name="Markov G.V."/>
            <person name="Baskaran P."/>
            <person name="Herrmann M."/>
            <person name="Sommer R.J."/>
            <person name="Roedelsperger C."/>
        </authorList>
    </citation>
    <scope>NUCLEOTIDE SEQUENCE [LARGE SCALE GENOMIC DNA]</scope>
    <source>
        <strain evidence="2">OB123</strain>
        <tissue evidence="2">Whole animal</tissue>
    </source>
</reference>